<dbReference type="Gene3D" id="3.40.50.80">
    <property type="entry name" value="Nucleotide-binding domain of ferredoxin-NADP reductase (FNR) module"/>
    <property type="match status" value="1"/>
</dbReference>
<feature type="domain" description="Sulfite reductase [NADPH] flavoprotein alpha-component-like FAD-binding" evidence="5">
    <location>
        <begin position="35"/>
        <end position="203"/>
    </location>
</feature>
<reference evidence="6" key="1">
    <citation type="submission" date="2019-04" db="EMBL/GenBank/DDBJ databases">
        <title>Sequencing of skin fungus with MAO and IRED activity.</title>
        <authorList>
            <person name="Marsaioli A.J."/>
            <person name="Bonatto J.M.C."/>
            <person name="Reis Junior O."/>
        </authorList>
    </citation>
    <scope>NUCLEOTIDE SEQUENCE</scope>
    <source>
        <strain evidence="6">28M1</strain>
    </source>
</reference>
<dbReference type="OrthoDB" id="1470350at2759"/>
<dbReference type="InterPro" id="IPR001709">
    <property type="entry name" value="Flavoprot_Pyr_Nucl_cyt_Rdtase"/>
</dbReference>
<dbReference type="EMBL" id="SWKV01000154">
    <property type="protein sequence ID" value="KAF3031392.1"/>
    <property type="molecule type" value="Genomic_DNA"/>
</dbReference>
<dbReference type="SUPFAM" id="SSF52343">
    <property type="entry name" value="Ferredoxin reductase-like, C-terminal NADP-linked domain"/>
    <property type="match status" value="1"/>
</dbReference>
<dbReference type="GO" id="GO:0050660">
    <property type="term" value="F:flavin adenine dinucleotide binding"/>
    <property type="evidence" value="ECO:0007669"/>
    <property type="project" value="TreeGrafter"/>
</dbReference>
<evidence type="ECO:0000313" key="6">
    <source>
        <dbReference type="EMBL" id="KAF3031392.1"/>
    </source>
</evidence>
<evidence type="ECO:0000256" key="4">
    <source>
        <dbReference type="ARBA" id="ARBA00023002"/>
    </source>
</evidence>
<gene>
    <name evidence="6" type="ORF">E8E12_001724</name>
</gene>
<dbReference type="PANTHER" id="PTHR19384:SF127">
    <property type="entry name" value="BIFUNCTIONAL CYTOCHROME P450_NADPH--P450 REDUCTASE"/>
    <property type="match status" value="1"/>
</dbReference>
<dbReference type="Gene3D" id="1.20.990.10">
    <property type="entry name" value="NADPH-cytochrome p450 Reductase, Chain A, domain 3"/>
    <property type="match status" value="1"/>
</dbReference>
<evidence type="ECO:0000256" key="3">
    <source>
        <dbReference type="ARBA" id="ARBA00022827"/>
    </source>
</evidence>
<dbReference type="InterPro" id="IPR003097">
    <property type="entry name" value="CysJ-like_FAD-binding"/>
</dbReference>
<evidence type="ECO:0000256" key="2">
    <source>
        <dbReference type="ARBA" id="ARBA00022630"/>
    </source>
</evidence>
<name>A0A9P4WG59_9PLEO</name>
<comment type="caution">
    <text evidence="6">The sequence shown here is derived from an EMBL/GenBank/DDBJ whole genome shotgun (WGS) entry which is preliminary data.</text>
</comment>
<dbReference type="InterPro" id="IPR023173">
    <property type="entry name" value="NADPH_Cyt_P450_Rdtase_alpha"/>
</dbReference>
<comment type="cofactor">
    <cofactor evidence="1">
        <name>FAD</name>
        <dbReference type="ChEBI" id="CHEBI:57692"/>
    </cofactor>
</comment>
<dbReference type="SUPFAM" id="SSF63380">
    <property type="entry name" value="Riboflavin synthase domain-like"/>
    <property type="match status" value="1"/>
</dbReference>
<dbReference type="InterPro" id="IPR039261">
    <property type="entry name" value="FNR_nucleotide-bd"/>
</dbReference>
<protein>
    <recommendedName>
        <fullName evidence="5">Sulfite reductase [NADPH] flavoprotein alpha-component-like FAD-binding domain-containing protein</fullName>
    </recommendedName>
</protein>
<keyword evidence="2" id="KW-0285">Flavoprotein</keyword>
<evidence type="ECO:0000313" key="7">
    <source>
        <dbReference type="Proteomes" id="UP000758155"/>
    </source>
</evidence>
<keyword evidence="7" id="KW-1185">Reference proteome</keyword>
<proteinExistence type="predicted"/>
<dbReference type="Pfam" id="PF00667">
    <property type="entry name" value="FAD_binding_1"/>
    <property type="match status" value="1"/>
</dbReference>
<sequence length="428" mass="48031">MIPDTILDEVRNAIITSPQPSTRSGDSAVAYGIVKVNRGLGKQKAGIRTKHIEIKLPLGSSYRSGDYMMILPVNDCTTVRRVLKRFDLSPNDKVSTAGILDTFSLTGGPISVLDLLTTYLELRTAISQGQIVTLIDSTPPTSRERLAKLLADDTYEKYVLSKRSSILDILEKHPECELSFADYIDMIEPIKAQRYNISSAPAANIKIVPTTHGMAPQLKASLTYHAYSESVWPNTDSRFFDASLTYLAGLDPGDRVRFFIRSADTRFRLPINPTTPIILVCADIGLAAMRGFIQERAIIRKAHRITLGPAILYFGCEHHREDYIYQDELTNWEVDGVVSVRPCFSRVGPLGCYKYIPDRMWAERKELAFMFLARDVRILMCGSAGKLTKSVADVCKNIWLSSHGQKTEQDSEMWFQGVKVEHHESHIL</sequence>
<dbReference type="Proteomes" id="UP000758155">
    <property type="component" value="Unassembled WGS sequence"/>
</dbReference>
<keyword evidence="3" id="KW-0274">FAD</keyword>
<dbReference type="PANTHER" id="PTHR19384">
    <property type="entry name" value="NITRIC OXIDE SYNTHASE-RELATED"/>
    <property type="match status" value="1"/>
</dbReference>
<dbReference type="InterPro" id="IPR017938">
    <property type="entry name" value="Riboflavin_synthase-like_b-brl"/>
</dbReference>
<dbReference type="GO" id="GO:0010181">
    <property type="term" value="F:FMN binding"/>
    <property type="evidence" value="ECO:0007669"/>
    <property type="project" value="TreeGrafter"/>
</dbReference>
<accession>A0A9P4WG59</accession>
<keyword evidence="4" id="KW-0560">Oxidoreductase</keyword>
<dbReference type="AlphaFoldDB" id="A0A9P4WG59"/>
<evidence type="ECO:0000259" key="5">
    <source>
        <dbReference type="Pfam" id="PF00667"/>
    </source>
</evidence>
<dbReference type="PRINTS" id="PR00371">
    <property type="entry name" value="FPNCR"/>
</dbReference>
<dbReference type="Gene3D" id="2.40.30.10">
    <property type="entry name" value="Translation factors"/>
    <property type="match status" value="1"/>
</dbReference>
<dbReference type="GO" id="GO:0003958">
    <property type="term" value="F:NADPH-hemoprotein reductase activity"/>
    <property type="evidence" value="ECO:0007669"/>
    <property type="project" value="TreeGrafter"/>
</dbReference>
<dbReference type="GO" id="GO:0005829">
    <property type="term" value="C:cytosol"/>
    <property type="evidence" value="ECO:0007669"/>
    <property type="project" value="TreeGrafter"/>
</dbReference>
<organism evidence="6 7">
    <name type="scientific">Didymella heteroderae</name>
    <dbReference type="NCBI Taxonomy" id="1769908"/>
    <lineage>
        <taxon>Eukaryota</taxon>
        <taxon>Fungi</taxon>
        <taxon>Dikarya</taxon>
        <taxon>Ascomycota</taxon>
        <taxon>Pezizomycotina</taxon>
        <taxon>Dothideomycetes</taxon>
        <taxon>Pleosporomycetidae</taxon>
        <taxon>Pleosporales</taxon>
        <taxon>Pleosporineae</taxon>
        <taxon>Didymellaceae</taxon>
        <taxon>Didymella</taxon>
    </lineage>
</organism>
<evidence type="ECO:0000256" key="1">
    <source>
        <dbReference type="ARBA" id="ARBA00001974"/>
    </source>
</evidence>